<dbReference type="EMBL" id="CAXAMN010027217">
    <property type="protein sequence ID" value="CAK9109388.1"/>
    <property type="molecule type" value="Genomic_DNA"/>
</dbReference>
<keyword evidence="2" id="KW-1185">Reference proteome</keyword>
<reference evidence="1 2" key="1">
    <citation type="submission" date="2024-02" db="EMBL/GenBank/DDBJ databases">
        <authorList>
            <person name="Chen Y."/>
            <person name="Shah S."/>
            <person name="Dougan E. K."/>
            <person name="Thang M."/>
            <person name="Chan C."/>
        </authorList>
    </citation>
    <scope>NUCLEOTIDE SEQUENCE [LARGE SCALE GENOMIC DNA]</scope>
</reference>
<proteinExistence type="predicted"/>
<evidence type="ECO:0000313" key="1">
    <source>
        <dbReference type="EMBL" id="CAK9109388.1"/>
    </source>
</evidence>
<protein>
    <submittedName>
        <fullName evidence="1">Uncharacterized protein</fullName>
    </submittedName>
</protein>
<dbReference type="Proteomes" id="UP001642484">
    <property type="component" value="Unassembled WGS sequence"/>
</dbReference>
<comment type="caution">
    <text evidence="1">The sequence shown here is derived from an EMBL/GenBank/DDBJ whole genome shotgun (WGS) entry which is preliminary data.</text>
</comment>
<organism evidence="1 2">
    <name type="scientific">Durusdinium trenchii</name>
    <dbReference type="NCBI Taxonomy" id="1381693"/>
    <lineage>
        <taxon>Eukaryota</taxon>
        <taxon>Sar</taxon>
        <taxon>Alveolata</taxon>
        <taxon>Dinophyceae</taxon>
        <taxon>Suessiales</taxon>
        <taxon>Symbiodiniaceae</taxon>
        <taxon>Durusdinium</taxon>
    </lineage>
</organism>
<accession>A0ABP0SAK7</accession>
<name>A0ABP0SAK7_9DINO</name>
<gene>
    <name evidence="1" type="ORF">CCMP2556_LOCUS50928</name>
</gene>
<evidence type="ECO:0000313" key="2">
    <source>
        <dbReference type="Proteomes" id="UP001642484"/>
    </source>
</evidence>
<sequence length="252" mass="28617">MARDCKSHPFPKAGRPGPDCGRDRFGRLYDAAVSLKTEFVIMFLGLSMVEHAARETFLETFQLKFQIHGPIKKRPQFDAGGVLVRDRSFAGADYVEKLAKKRVSGYKKLGLCGGSYYKREAILDALSDERVAEIDWWLATSRALNPPPRNMLGERFTKEIYSSDFALQYALAARGWTIMPWEEAAQMHNSKEIPMAGPKDATFRHYSGPVGKPTYELKMRPEDGETKVDTLRAFLPRCLCVMRPHSFFTTPR</sequence>